<proteinExistence type="predicted"/>
<keyword evidence="3" id="KW-1185">Reference proteome</keyword>
<dbReference type="EMBL" id="JAAOMA010000004">
    <property type="protein sequence ID" value="NHR04471.1"/>
    <property type="molecule type" value="Genomic_DNA"/>
</dbReference>
<feature type="domain" description="THIF-type NAD/FAD binding fold" evidence="1">
    <location>
        <begin position="14"/>
        <end position="239"/>
    </location>
</feature>
<dbReference type="Pfam" id="PF00899">
    <property type="entry name" value="ThiF"/>
    <property type="match status" value="1"/>
</dbReference>
<evidence type="ECO:0000313" key="2">
    <source>
        <dbReference type="EMBL" id="NHR04471.1"/>
    </source>
</evidence>
<protein>
    <submittedName>
        <fullName evidence="2">PRTRC system ThiF family protein</fullName>
    </submittedName>
</protein>
<dbReference type="InterPro" id="IPR045886">
    <property type="entry name" value="ThiF/MoeB/HesA"/>
</dbReference>
<dbReference type="Gene3D" id="3.40.50.720">
    <property type="entry name" value="NAD(P)-binding Rossmann-like Domain"/>
    <property type="match status" value="1"/>
</dbReference>
<organism evidence="2 3">
    <name type="scientific">Chromobacterium fluminis</name>
    <dbReference type="NCBI Taxonomy" id="3044269"/>
    <lineage>
        <taxon>Bacteria</taxon>
        <taxon>Pseudomonadati</taxon>
        <taxon>Pseudomonadota</taxon>
        <taxon>Betaproteobacteria</taxon>
        <taxon>Neisseriales</taxon>
        <taxon>Chromobacteriaceae</taxon>
        <taxon>Chromobacterium</taxon>
    </lineage>
</organism>
<dbReference type="SUPFAM" id="SSF69572">
    <property type="entry name" value="Activating enzymes of the ubiquitin-like proteins"/>
    <property type="match status" value="1"/>
</dbReference>
<gene>
    <name evidence="2" type="ORF">HA052_04600</name>
</gene>
<dbReference type="InterPro" id="IPR022500">
    <property type="entry name" value="PRTRC_ThiF"/>
</dbReference>
<dbReference type="PANTHER" id="PTHR10953">
    <property type="entry name" value="UBIQUITIN-ACTIVATING ENZYME E1"/>
    <property type="match status" value="1"/>
</dbReference>
<evidence type="ECO:0000313" key="3">
    <source>
        <dbReference type="Proteomes" id="UP001515641"/>
    </source>
</evidence>
<dbReference type="InterPro" id="IPR035985">
    <property type="entry name" value="Ubiquitin-activating_enz"/>
</dbReference>
<dbReference type="InterPro" id="IPR000594">
    <property type="entry name" value="ThiF_NAD_FAD-bd"/>
</dbReference>
<accession>A0ABX0L078</accession>
<dbReference type="CDD" id="cd01483">
    <property type="entry name" value="E1_enzyme_family"/>
    <property type="match status" value="1"/>
</dbReference>
<dbReference type="Proteomes" id="UP001515641">
    <property type="component" value="Unassembled WGS sequence"/>
</dbReference>
<dbReference type="RefSeq" id="WP_166450987.1">
    <property type="nucleotide sequence ID" value="NZ_JAAOMA010000004.1"/>
</dbReference>
<evidence type="ECO:0000259" key="1">
    <source>
        <dbReference type="Pfam" id="PF00899"/>
    </source>
</evidence>
<sequence length="269" mass="30158">MHQHQVSHRLQGEVTVFLVGCGGTGSQILTGLGRLHTSLLALGHRHGLKVIVYDEDNVSEANVGRQLFYPQDVGQNKATVLVTRVNAAFGTRWQAMPCRFTEGTSTNHTYGAKIVIGCVDTRASRRAILGYCRRVRTDYWLDLGNRAGDGQVVLGEPLGNQQKDWHMRLPTVVELFPSVLEEDAPEDDLPSCSLAEALEKQELFINQGIATHGLQLLWTMFRRGALDHSVIFVNLNTGRVNPLPIDREVWKRFGHRTYRKPPQRKLNTA</sequence>
<reference evidence="2 3" key="1">
    <citation type="submission" date="2020-03" db="EMBL/GenBank/DDBJ databases">
        <title>Draft genome sequence of environmentally isolated cultures.</title>
        <authorList>
            <person name="Wilson H.S."/>
            <person name="De Leon M.E."/>
        </authorList>
    </citation>
    <scope>NUCLEOTIDE SEQUENCE [LARGE SCALE GENOMIC DNA]</scope>
    <source>
        <strain evidence="2 3">HSC-31F16</strain>
    </source>
</reference>
<dbReference type="PANTHER" id="PTHR10953:SF247">
    <property type="entry name" value="SLL6053 PROTEIN"/>
    <property type="match status" value="1"/>
</dbReference>
<dbReference type="NCBIfam" id="TIGR03736">
    <property type="entry name" value="PRTRC_ThiF"/>
    <property type="match status" value="1"/>
</dbReference>
<comment type="caution">
    <text evidence="2">The sequence shown here is derived from an EMBL/GenBank/DDBJ whole genome shotgun (WGS) entry which is preliminary data.</text>
</comment>
<name>A0ABX0L078_9NEIS</name>